<sequence>MRLVIERVKILKIFLIGLSVLFATTHAYSAPLNTLETGLARLALPDLEDLQTNGAQIALARDFESFYLKGSYVQLSGDIEGNFTTIDGSEFIKGKSTFNFDIDFIEFGIGKKFTLSDTSYLDLQGYVTRVYLDITGYEHYVQTLNDGTTHVVYDGAYSEKDTADLITLEVNYRAYFNDVYLEFGLGATSEASNDIKRLQKEGGDTSTLLSLELGYNITSSLGANVRYQKTDEYNAVSGNLSYRF</sequence>
<evidence type="ECO:0000313" key="4">
    <source>
        <dbReference type="Proteomes" id="UP000307706"/>
    </source>
</evidence>
<dbReference type="Proteomes" id="UP000307706">
    <property type="component" value="Unassembled WGS sequence"/>
</dbReference>
<gene>
    <name evidence="2" type="ORF">CWB96_21995</name>
    <name evidence="1" type="ORF">CWB97_12275</name>
</gene>
<dbReference type="EMBL" id="PNCK01000041">
    <property type="protein sequence ID" value="TMP42293.1"/>
    <property type="molecule type" value="Genomic_DNA"/>
</dbReference>
<evidence type="ECO:0000313" key="1">
    <source>
        <dbReference type="EMBL" id="TMP42293.1"/>
    </source>
</evidence>
<evidence type="ECO:0008006" key="5">
    <source>
        <dbReference type="Google" id="ProtNLM"/>
    </source>
</evidence>
<dbReference type="EMBL" id="PNCL01000185">
    <property type="protein sequence ID" value="TMP52072.1"/>
    <property type="molecule type" value="Genomic_DNA"/>
</dbReference>
<name>A0A5S3XG21_9GAMM</name>
<reference evidence="2 4" key="1">
    <citation type="submission" date="2017-12" db="EMBL/GenBank/DDBJ databases">
        <authorList>
            <person name="Paulsen S."/>
            <person name="Gram L.K."/>
        </authorList>
    </citation>
    <scope>NUCLEOTIDE SEQUENCE [LARGE SCALE GENOMIC DNA]</scope>
    <source>
        <strain evidence="2 4">S2231</strain>
        <strain evidence="1">S2233</strain>
    </source>
</reference>
<keyword evidence="3" id="KW-1185">Reference proteome</keyword>
<comment type="caution">
    <text evidence="2">The sequence shown here is derived from an EMBL/GenBank/DDBJ whole genome shotgun (WGS) entry which is preliminary data.</text>
</comment>
<dbReference type="Proteomes" id="UP000305730">
    <property type="component" value="Unassembled WGS sequence"/>
</dbReference>
<evidence type="ECO:0000313" key="2">
    <source>
        <dbReference type="EMBL" id="TMP52072.1"/>
    </source>
</evidence>
<evidence type="ECO:0000313" key="3">
    <source>
        <dbReference type="Proteomes" id="UP000305730"/>
    </source>
</evidence>
<reference evidence="4" key="2">
    <citation type="submission" date="2019-06" db="EMBL/GenBank/DDBJ databases">
        <title>Co-occurence of chitin degradation, pigmentation and bioactivity in marine Pseudoalteromonas.</title>
        <authorList>
            <person name="Sonnenschein E.C."/>
            <person name="Bech P.K."/>
        </authorList>
    </citation>
    <scope>NUCLEOTIDE SEQUENCE [LARGE SCALE GENOMIC DNA]</scope>
    <source>
        <strain evidence="4">S2231</strain>
        <strain evidence="1">S2233</strain>
    </source>
</reference>
<protein>
    <recommendedName>
        <fullName evidence="5">Outer membrane protein beta-barrel domain-containing protein</fullName>
    </recommendedName>
</protein>
<proteinExistence type="predicted"/>
<accession>A0A5S3XG21</accession>
<organism evidence="2 4">
    <name type="scientific">Pseudoalteromonas citrea</name>
    <dbReference type="NCBI Taxonomy" id="43655"/>
    <lineage>
        <taxon>Bacteria</taxon>
        <taxon>Pseudomonadati</taxon>
        <taxon>Pseudomonadota</taxon>
        <taxon>Gammaproteobacteria</taxon>
        <taxon>Alteromonadales</taxon>
        <taxon>Pseudoalteromonadaceae</taxon>
        <taxon>Pseudoalteromonas</taxon>
    </lineage>
</organism>
<reference evidence="2" key="3">
    <citation type="submission" date="2019-09" db="EMBL/GenBank/DDBJ databases">
        <title>Co-occurence of chitin degradation, pigmentation and bioactivity in marine Pseudoalteromonas.</title>
        <authorList>
            <person name="Sonnenschein E.C."/>
            <person name="Bech P.K."/>
        </authorList>
    </citation>
    <scope>NUCLEOTIDE SEQUENCE</scope>
    <source>
        <strain evidence="2">S2231</strain>
        <strain evidence="3">S2233</strain>
    </source>
</reference>
<dbReference type="AlphaFoldDB" id="A0A5S3XG21"/>